<feature type="signal peptide" evidence="5">
    <location>
        <begin position="1"/>
        <end position="18"/>
    </location>
</feature>
<evidence type="ECO:0000259" key="6">
    <source>
        <dbReference type="Pfam" id="PF00419"/>
    </source>
</evidence>
<dbReference type="GO" id="GO:0009289">
    <property type="term" value="C:pilus"/>
    <property type="evidence" value="ECO:0007669"/>
    <property type="project" value="UniProtKB-SubCell"/>
</dbReference>
<dbReference type="InterPro" id="IPR036937">
    <property type="entry name" value="Adhesion_dom_fimbrial_sf"/>
</dbReference>
<dbReference type="EMBL" id="CACRTZ010000033">
    <property type="protein sequence ID" value="VYU68870.1"/>
    <property type="molecule type" value="Genomic_DNA"/>
</dbReference>
<dbReference type="Gene3D" id="2.60.40.1090">
    <property type="entry name" value="Fimbrial-type adhesion domain"/>
    <property type="match status" value="1"/>
</dbReference>
<accession>A0A6N3GY26</accession>
<keyword evidence="4" id="KW-0281">Fimbrium</keyword>
<evidence type="ECO:0000256" key="3">
    <source>
        <dbReference type="ARBA" id="ARBA00022729"/>
    </source>
</evidence>
<comment type="similarity">
    <text evidence="2">Belongs to the fimbrial protein family.</text>
</comment>
<dbReference type="GO" id="GO:0043709">
    <property type="term" value="P:cell adhesion involved in single-species biofilm formation"/>
    <property type="evidence" value="ECO:0007669"/>
    <property type="project" value="TreeGrafter"/>
</dbReference>
<dbReference type="InterPro" id="IPR050263">
    <property type="entry name" value="Bact_Fimbrial_Adh_Pro"/>
</dbReference>
<dbReference type="PANTHER" id="PTHR33420:SF12">
    <property type="entry name" value="FIMBRIN-LIKE PROTEIN FIMI-RELATED"/>
    <property type="match status" value="1"/>
</dbReference>
<comment type="subcellular location">
    <subcellularLocation>
        <location evidence="1">Fimbrium</location>
    </subcellularLocation>
</comment>
<evidence type="ECO:0000256" key="5">
    <source>
        <dbReference type="SAM" id="SignalP"/>
    </source>
</evidence>
<feature type="domain" description="Fimbrial-type adhesion" evidence="6">
    <location>
        <begin position="210"/>
        <end position="373"/>
    </location>
</feature>
<dbReference type="Pfam" id="PF00419">
    <property type="entry name" value="Fimbrial"/>
    <property type="match status" value="1"/>
</dbReference>
<gene>
    <name evidence="7" type="ORF">EMLFYP7_03498</name>
</gene>
<protein>
    <recommendedName>
        <fullName evidence="6">Fimbrial-type adhesion domain-containing protein</fullName>
    </recommendedName>
</protein>
<evidence type="ECO:0000313" key="7">
    <source>
        <dbReference type="EMBL" id="VYU68870.1"/>
    </source>
</evidence>
<dbReference type="RefSeq" id="WP_156566845.1">
    <property type="nucleotide sequence ID" value="NZ_CACRTZ010000033.1"/>
</dbReference>
<dbReference type="PANTHER" id="PTHR33420">
    <property type="entry name" value="FIMBRIAL SUBUNIT ELFA-RELATED"/>
    <property type="match status" value="1"/>
</dbReference>
<reference evidence="7" key="1">
    <citation type="submission" date="2019-11" db="EMBL/GenBank/DDBJ databases">
        <authorList>
            <person name="Feng L."/>
        </authorList>
    </citation>
    <scope>NUCLEOTIDE SEQUENCE</scope>
    <source>
        <strain evidence="7">EMassiliensisLFYP7</strain>
    </source>
</reference>
<dbReference type="Gene3D" id="2.60.40.3310">
    <property type="match status" value="1"/>
</dbReference>
<sequence>MRYAIFLLLFFSISPLHATTWGSDCSYDTQIYNVTIPSGKRISIDPNVAVGTVFFEHYVGGQSGQNFKCQTAHSYTLQGAYTYGAGGRTIEMSGGDLSSPTGTYPVYKTNVEGLGLVVRRGAYAFPYWFTTYSYTNKILNYTGSITQVFDIDLVKYGDIPVGSHTVTIDSTVIPSIDSIVKVSNSSNTAALPNGQVTMARFILSPATFYIVSATCDTPDVTVNLGSHQIADTRNREDSHFATPWVDASIRLINCPVFYGTGERGDNKDIIRNNVMTVSLLAGNATTSSQGIMPVDTGPSAAQGVGIQLAYGTAASPQFVDFSAGKGTQTYTMSPTQGATYTIPLVARYIQTASSIADISAGQGNGKMTYMITYY</sequence>
<dbReference type="AlphaFoldDB" id="A0A6N3GY26"/>
<evidence type="ECO:0000256" key="2">
    <source>
        <dbReference type="ARBA" id="ARBA00006671"/>
    </source>
</evidence>
<dbReference type="InterPro" id="IPR000259">
    <property type="entry name" value="Adhesion_dom_fimbrial"/>
</dbReference>
<organism evidence="7">
    <name type="scientific">Phytobacter massiliensis</name>
    <dbReference type="NCBI Taxonomy" id="1485952"/>
    <lineage>
        <taxon>Bacteria</taxon>
        <taxon>Pseudomonadati</taxon>
        <taxon>Pseudomonadota</taxon>
        <taxon>Gammaproteobacteria</taxon>
        <taxon>Enterobacterales</taxon>
        <taxon>Enterobacteriaceae</taxon>
        <taxon>Phytobacter</taxon>
    </lineage>
</organism>
<keyword evidence="3 5" id="KW-0732">Signal</keyword>
<evidence type="ECO:0000256" key="1">
    <source>
        <dbReference type="ARBA" id="ARBA00004561"/>
    </source>
</evidence>
<dbReference type="SUPFAM" id="SSF49401">
    <property type="entry name" value="Bacterial adhesins"/>
    <property type="match status" value="1"/>
</dbReference>
<feature type="chain" id="PRO_5026735559" description="Fimbrial-type adhesion domain-containing protein" evidence="5">
    <location>
        <begin position="19"/>
        <end position="374"/>
    </location>
</feature>
<proteinExistence type="inferred from homology"/>
<name>A0A6N3GY26_9ENTR</name>
<evidence type="ECO:0000256" key="4">
    <source>
        <dbReference type="ARBA" id="ARBA00023263"/>
    </source>
</evidence>
<dbReference type="InterPro" id="IPR008966">
    <property type="entry name" value="Adhesion_dom_sf"/>
</dbReference>